<dbReference type="Pfam" id="PF00096">
    <property type="entry name" value="zf-C2H2"/>
    <property type="match status" value="3"/>
</dbReference>
<dbReference type="PROSITE" id="PS50157">
    <property type="entry name" value="ZINC_FINGER_C2H2_2"/>
    <property type="match status" value="4"/>
</dbReference>
<dbReference type="InterPro" id="IPR036236">
    <property type="entry name" value="Znf_C2H2_sf"/>
</dbReference>
<proteinExistence type="predicted"/>
<evidence type="ECO:0000256" key="2">
    <source>
        <dbReference type="ARBA" id="ARBA00022737"/>
    </source>
</evidence>
<dbReference type="InterPro" id="IPR013087">
    <property type="entry name" value="Znf_C2H2_type"/>
</dbReference>
<dbReference type="EMBL" id="BGZK01000058">
    <property type="protein sequence ID" value="GBP13569.1"/>
    <property type="molecule type" value="Genomic_DNA"/>
</dbReference>
<protein>
    <submittedName>
        <fullName evidence="7">Zinc finger and BTB domain-containing protein 24</fullName>
    </submittedName>
</protein>
<dbReference type="Gene3D" id="3.30.160.60">
    <property type="entry name" value="Classic Zinc Finger"/>
    <property type="match status" value="4"/>
</dbReference>
<dbReference type="GO" id="GO:0008270">
    <property type="term" value="F:zinc ion binding"/>
    <property type="evidence" value="ECO:0007669"/>
    <property type="project" value="UniProtKB-KW"/>
</dbReference>
<dbReference type="AlphaFoldDB" id="A0A4C1TGD3"/>
<dbReference type="SMART" id="SM00355">
    <property type="entry name" value="ZnF_C2H2"/>
    <property type="match status" value="6"/>
</dbReference>
<evidence type="ECO:0000313" key="8">
    <source>
        <dbReference type="Proteomes" id="UP000299102"/>
    </source>
</evidence>
<dbReference type="PANTHER" id="PTHR24379">
    <property type="entry name" value="KRAB AND ZINC FINGER DOMAIN-CONTAINING"/>
    <property type="match status" value="1"/>
</dbReference>
<keyword evidence="8" id="KW-1185">Reference proteome</keyword>
<name>A0A4C1TGD3_EUMVA</name>
<gene>
    <name evidence="7" type="primary">Zbtb24</name>
    <name evidence="7" type="ORF">EVAR_6914_1</name>
</gene>
<dbReference type="Proteomes" id="UP000299102">
    <property type="component" value="Unassembled WGS sequence"/>
</dbReference>
<dbReference type="SUPFAM" id="SSF57667">
    <property type="entry name" value="beta-beta-alpha zinc fingers"/>
    <property type="match status" value="3"/>
</dbReference>
<feature type="domain" description="C2H2-type" evidence="6">
    <location>
        <begin position="357"/>
        <end position="381"/>
    </location>
</feature>
<evidence type="ECO:0000313" key="7">
    <source>
        <dbReference type="EMBL" id="GBP13569.1"/>
    </source>
</evidence>
<keyword evidence="2" id="KW-0677">Repeat</keyword>
<feature type="domain" description="C2H2-type" evidence="6">
    <location>
        <begin position="386"/>
        <end position="414"/>
    </location>
</feature>
<organism evidence="7 8">
    <name type="scientific">Eumeta variegata</name>
    <name type="common">Bagworm moth</name>
    <name type="synonym">Eumeta japonica</name>
    <dbReference type="NCBI Taxonomy" id="151549"/>
    <lineage>
        <taxon>Eukaryota</taxon>
        <taxon>Metazoa</taxon>
        <taxon>Ecdysozoa</taxon>
        <taxon>Arthropoda</taxon>
        <taxon>Hexapoda</taxon>
        <taxon>Insecta</taxon>
        <taxon>Pterygota</taxon>
        <taxon>Neoptera</taxon>
        <taxon>Endopterygota</taxon>
        <taxon>Lepidoptera</taxon>
        <taxon>Glossata</taxon>
        <taxon>Ditrysia</taxon>
        <taxon>Tineoidea</taxon>
        <taxon>Psychidae</taxon>
        <taxon>Oiketicinae</taxon>
        <taxon>Eumeta</taxon>
    </lineage>
</organism>
<sequence>MRLTCCETLTTSKAMDWSALTTGSNKAEYLAIKLSGKNLDEEDNFKAIVSLNKTRIQFIEVGKENSGLETLFVHVGKPDEIEKHNAQSSVFYNFDADIAVDLKTEDNSEHMYDDELIEASQSDVIVKDENIQENHILKEDNLKSQHEKFTEKVNMLPSVNRNNSEPDNISVRCQNDNKPGYVYENCNKKICQVGIKNENIEHDSSTIDKHKFKNSRKPALKLKKKTRKHLTNNAKASSQSTEEYCQVIYLTEEQCLEERNKMLSQNKYLKAPYKCEDCVKGYVYKESYEKHMISHSEKSGNHQCDICKQRRRTKNLLLKHRTLHFRQYSCKLCKYTRLSPVSIDEHYNAVHSSHLLYECSLCNKKYWKRTLLKKHIAYKHSECARVACDLCGKTYVNAYSLRTHVHTVHATETDTPPARKEHVCAHCGAAFRHASLLRAHSVKHTDNRLFYCVECDK</sequence>
<accession>A0A4C1TGD3</accession>
<evidence type="ECO:0000256" key="1">
    <source>
        <dbReference type="ARBA" id="ARBA00022723"/>
    </source>
</evidence>
<evidence type="ECO:0000256" key="4">
    <source>
        <dbReference type="ARBA" id="ARBA00022833"/>
    </source>
</evidence>
<reference evidence="7 8" key="1">
    <citation type="journal article" date="2019" name="Commun. Biol.">
        <title>The bagworm genome reveals a unique fibroin gene that provides high tensile strength.</title>
        <authorList>
            <person name="Kono N."/>
            <person name="Nakamura H."/>
            <person name="Ohtoshi R."/>
            <person name="Tomita M."/>
            <person name="Numata K."/>
            <person name="Arakawa K."/>
        </authorList>
    </citation>
    <scope>NUCLEOTIDE SEQUENCE [LARGE SCALE GENOMIC DNA]</scope>
</reference>
<evidence type="ECO:0000256" key="3">
    <source>
        <dbReference type="ARBA" id="ARBA00022771"/>
    </source>
</evidence>
<keyword evidence="3 5" id="KW-0863">Zinc-finger</keyword>
<comment type="caution">
    <text evidence="7">The sequence shown here is derived from an EMBL/GenBank/DDBJ whole genome shotgun (WGS) entry which is preliminary data.</text>
</comment>
<dbReference type="STRING" id="151549.A0A4C1TGD3"/>
<dbReference type="OrthoDB" id="10018191at2759"/>
<dbReference type="PROSITE" id="PS00028">
    <property type="entry name" value="ZINC_FINGER_C2H2_1"/>
    <property type="match status" value="4"/>
</dbReference>
<evidence type="ECO:0000259" key="6">
    <source>
        <dbReference type="PROSITE" id="PS50157"/>
    </source>
</evidence>
<feature type="domain" description="C2H2-type" evidence="6">
    <location>
        <begin position="273"/>
        <end position="300"/>
    </location>
</feature>
<keyword evidence="1" id="KW-0479">Metal-binding</keyword>
<evidence type="ECO:0000256" key="5">
    <source>
        <dbReference type="PROSITE-ProRule" id="PRU00042"/>
    </source>
</evidence>
<feature type="domain" description="C2H2-type" evidence="6">
    <location>
        <begin position="422"/>
        <end position="449"/>
    </location>
</feature>
<keyword evidence="4" id="KW-0862">Zinc</keyword>
<dbReference type="PANTHER" id="PTHR24379:SF121">
    <property type="entry name" value="C2H2-TYPE DOMAIN-CONTAINING PROTEIN"/>
    <property type="match status" value="1"/>
</dbReference>